<dbReference type="AlphaFoldDB" id="A0A914EAH6"/>
<accession>A0A914EAH6</accession>
<evidence type="ECO:0000313" key="2">
    <source>
        <dbReference type="WBParaSite" id="ACRNAN_scaffold6800.g24811.t1"/>
    </source>
</evidence>
<dbReference type="WBParaSite" id="ACRNAN_scaffold6800.g24811.t1">
    <property type="protein sequence ID" value="ACRNAN_scaffold6800.g24811.t1"/>
    <property type="gene ID" value="ACRNAN_scaffold6800.g24811"/>
</dbReference>
<keyword evidence="1" id="KW-1185">Reference proteome</keyword>
<name>A0A914EAH6_9BILA</name>
<dbReference type="Proteomes" id="UP000887540">
    <property type="component" value="Unplaced"/>
</dbReference>
<organism evidence="1 2">
    <name type="scientific">Acrobeloides nanus</name>
    <dbReference type="NCBI Taxonomy" id="290746"/>
    <lineage>
        <taxon>Eukaryota</taxon>
        <taxon>Metazoa</taxon>
        <taxon>Ecdysozoa</taxon>
        <taxon>Nematoda</taxon>
        <taxon>Chromadorea</taxon>
        <taxon>Rhabditida</taxon>
        <taxon>Tylenchina</taxon>
        <taxon>Cephalobomorpha</taxon>
        <taxon>Cephaloboidea</taxon>
        <taxon>Cephalobidae</taxon>
        <taxon>Acrobeloides</taxon>
    </lineage>
</organism>
<reference evidence="2" key="1">
    <citation type="submission" date="2022-11" db="UniProtKB">
        <authorList>
            <consortium name="WormBaseParasite"/>
        </authorList>
    </citation>
    <scope>IDENTIFICATION</scope>
</reference>
<evidence type="ECO:0000313" key="1">
    <source>
        <dbReference type="Proteomes" id="UP000887540"/>
    </source>
</evidence>
<sequence length="94" mass="10613">MLKDQTDTIQEATKLLSQPELKSMLATFIAMATNTQAQLQRFLDHLENGTTSLEISAEEKERKRSLVVSGIPESTKKSLHNKDKLAAIIEIWMK</sequence>
<proteinExistence type="predicted"/>
<protein>
    <submittedName>
        <fullName evidence="2">Uncharacterized protein</fullName>
    </submittedName>
</protein>